<feature type="coiled-coil region" evidence="3">
    <location>
        <begin position="11"/>
        <end position="38"/>
    </location>
</feature>
<reference evidence="4" key="1">
    <citation type="submission" date="2022-11" db="EMBL/GenBank/DDBJ databases">
        <title>Parathalassolutuus dongxingensis gen. nov., sp. nov., a novel member of family Oceanospirillaceae isolated from a coastal shrimp pond in Guangxi, China.</title>
        <authorList>
            <person name="Chen H."/>
        </authorList>
    </citation>
    <scope>NUCLEOTIDE SEQUENCE</scope>
    <source>
        <strain evidence="4">G-43</strain>
    </source>
</reference>
<dbReference type="EMBL" id="JAPNOA010000056">
    <property type="protein sequence ID" value="MCY0966559.1"/>
    <property type="molecule type" value="Genomic_DNA"/>
</dbReference>
<dbReference type="Proteomes" id="UP001150830">
    <property type="component" value="Unassembled WGS sequence"/>
</dbReference>
<dbReference type="InterPro" id="IPR005654">
    <property type="entry name" value="ATPase_AFG1-like"/>
</dbReference>
<dbReference type="GO" id="GO:0005524">
    <property type="term" value="F:ATP binding"/>
    <property type="evidence" value="ECO:0007669"/>
    <property type="project" value="UniProtKB-KW"/>
</dbReference>
<dbReference type="InterPro" id="IPR027417">
    <property type="entry name" value="P-loop_NTPase"/>
</dbReference>
<gene>
    <name evidence="4" type="primary">zapE</name>
    <name evidence="4" type="ORF">OUO13_15335</name>
</gene>
<dbReference type="PANTHER" id="PTHR12169">
    <property type="entry name" value="ATPASE N2B"/>
    <property type="match status" value="1"/>
</dbReference>
<dbReference type="GO" id="GO:0005737">
    <property type="term" value="C:cytoplasm"/>
    <property type="evidence" value="ECO:0007669"/>
    <property type="project" value="TreeGrafter"/>
</dbReference>
<evidence type="ECO:0000256" key="3">
    <source>
        <dbReference type="SAM" id="Coils"/>
    </source>
</evidence>
<dbReference type="PANTHER" id="PTHR12169:SF6">
    <property type="entry name" value="AFG1-LIKE ATPASE"/>
    <property type="match status" value="1"/>
</dbReference>
<protein>
    <submittedName>
        <fullName evidence="4">Cell division protein ZapE</fullName>
    </submittedName>
</protein>
<dbReference type="AlphaFoldDB" id="A0A9X3EGY9"/>
<keyword evidence="3" id="KW-0175">Coiled coil</keyword>
<dbReference type="RefSeq" id="WP_283174763.1">
    <property type="nucleotide sequence ID" value="NZ_JAPNOA010000056.1"/>
</dbReference>
<keyword evidence="1" id="KW-0547">Nucleotide-binding</keyword>
<keyword evidence="2" id="KW-0067">ATP-binding</keyword>
<dbReference type="GO" id="GO:0016887">
    <property type="term" value="F:ATP hydrolysis activity"/>
    <property type="evidence" value="ECO:0007669"/>
    <property type="project" value="InterPro"/>
</dbReference>
<keyword evidence="4" id="KW-0131">Cell cycle</keyword>
<dbReference type="NCBIfam" id="NF040713">
    <property type="entry name" value="ZapE"/>
    <property type="match status" value="1"/>
</dbReference>
<accession>A0A9X3EGY9</accession>
<name>A0A9X3EGY9_9GAMM</name>
<evidence type="ECO:0000313" key="4">
    <source>
        <dbReference type="EMBL" id="MCY0966559.1"/>
    </source>
</evidence>
<evidence type="ECO:0000256" key="2">
    <source>
        <dbReference type="ARBA" id="ARBA00022840"/>
    </source>
</evidence>
<evidence type="ECO:0000313" key="5">
    <source>
        <dbReference type="Proteomes" id="UP001150830"/>
    </source>
</evidence>
<dbReference type="SUPFAM" id="SSF52540">
    <property type="entry name" value="P-loop containing nucleoside triphosphate hydrolases"/>
    <property type="match status" value="1"/>
</dbReference>
<keyword evidence="5" id="KW-1185">Reference proteome</keyword>
<comment type="caution">
    <text evidence="4">The sequence shown here is derived from an EMBL/GenBank/DDBJ whole genome shotgun (WGS) entry which is preliminary data.</text>
</comment>
<organism evidence="4 5">
    <name type="scientific">Parathalassolituus penaei</name>
    <dbReference type="NCBI Taxonomy" id="2997323"/>
    <lineage>
        <taxon>Bacteria</taxon>
        <taxon>Pseudomonadati</taxon>
        <taxon>Pseudomonadota</taxon>
        <taxon>Gammaproteobacteria</taxon>
        <taxon>Oceanospirillales</taxon>
        <taxon>Oceanospirillaceae</taxon>
        <taxon>Parathalassolituus</taxon>
    </lineage>
</organism>
<dbReference type="Pfam" id="PF03969">
    <property type="entry name" value="AFG1_ATPase"/>
    <property type="match status" value="1"/>
</dbReference>
<dbReference type="GO" id="GO:0051301">
    <property type="term" value="P:cell division"/>
    <property type="evidence" value="ECO:0007669"/>
    <property type="project" value="UniProtKB-KW"/>
</dbReference>
<dbReference type="Gene3D" id="3.40.50.300">
    <property type="entry name" value="P-loop containing nucleotide triphosphate hydrolases"/>
    <property type="match status" value="1"/>
</dbReference>
<proteinExistence type="predicted"/>
<keyword evidence="4" id="KW-0132">Cell division</keyword>
<evidence type="ECO:0000256" key="1">
    <source>
        <dbReference type="ARBA" id="ARBA00022741"/>
    </source>
</evidence>
<sequence length="360" mass="41135">MVERTSLVQHLQNQGVELDDSQRQAAEALEQLQHQSQRPKRKVAFFRRRQPRGAYLWGEPGRGKTLLMDALFALYPEASRRLHYHHFLRELHRGMSRPGGGTDFLITLAHEVAANCRMFCLDEFHVHDGADAVLLERFLAVLLKQQVFVVLTSNYPPDNLLPDPNHHHKAQKIIALVNRNFDILHLDGARDYRRRGGDTSLQYLAPADEVSDHRLLALLATAGCSLTLDNRLVRLSGRAVNARAEGEGVVWFDFEAICMGPRSHLDYLEIAERWSQVVVSGIHRRLLHEPNALRRLIWLVDVLYEHRLRLWLISEEPILELLSDPELEADTVRLVSRLMEMQLLVFGGTSTARTGLLDPS</sequence>